<organism evidence="1 2">
    <name type="scientific">Hymenobacter monticola</name>
    <dbReference type="NCBI Taxonomy" id="1705399"/>
    <lineage>
        <taxon>Bacteria</taxon>
        <taxon>Pseudomonadati</taxon>
        <taxon>Bacteroidota</taxon>
        <taxon>Cytophagia</taxon>
        <taxon>Cytophagales</taxon>
        <taxon>Hymenobacteraceae</taxon>
        <taxon>Hymenobacter</taxon>
    </lineage>
</organism>
<dbReference type="Pfam" id="PF08837">
    <property type="entry name" value="DUF1810"/>
    <property type="match status" value="1"/>
</dbReference>
<dbReference type="RefSeq" id="WP_243513205.1">
    <property type="nucleotide sequence ID" value="NZ_CP094534.1"/>
</dbReference>
<dbReference type="PIRSF" id="PIRSF008546">
    <property type="entry name" value="UCP008546"/>
    <property type="match status" value="1"/>
</dbReference>
<dbReference type="EMBL" id="CP094534">
    <property type="protein sequence ID" value="UOE33465.1"/>
    <property type="molecule type" value="Genomic_DNA"/>
</dbReference>
<dbReference type="Proteomes" id="UP000831390">
    <property type="component" value="Chromosome"/>
</dbReference>
<evidence type="ECO:0000313" key="1">
    <source>
        <dbReference type="EMBL" id="UOE33465.1"/>
    </source>
</evidence>
<evidence type="ECO:0000313" key="2">
    <source>
        <dbReference type="Proteomes" id="UP000831390"/>
    </source>
</evidence>
<reference evidence="1 2" key="1">
    <citation type="submission" date="2022-03" db="EMBL/GenBank/DDBJ databases">
        <title>Hymenobactersp. isolated from the air.</title>
        <authorList>
            <person name="Won M."/>
            <person name="Kwon S.-W."/>
        </authorList>
    </citation>
    <scope>NUCLEOTIDE SEQUENCE [LARGE SCALE GENOMIC DNA]</scope>
    <source>
        <strain evidence="1 2">KACC 22596</strain>
    </source>
</reference>
<sequence length="139" mass="15580">MNNPLARFLDAQASNYHDALAEIKNGRKRTHWMWYVFPQIQGLGLSETARFFAIKDQQEAEAYAAHPVLGQRLREISAALLGLKSNDAYAIFGSPDDMKLKSSMTLFAALPDAPSVFQQVLDKFYGGSRDEKTLRLLAD</sequence>
<dbReference type="InterPro" id="IPR014937">
    <property type="entry name" value="DUF1810"/>
</dbReference>
<keyword evidence="2" id="KW-1185">Reference proteome</keyword>
<gene>
    <name evidence="1" type="ORF">MTP16_20355</name>
</gene>
<protein>
    <submittedName>
        <fullName evidence="1">DUF1810 domain-containing protein</fullName>
    </submittedName>
</protein>
<accession>A0ABY4B3A7</accession>
<dbReference type="Gene3D" id="1.25.40.380">
    <property type="entry name" value="Protein of unknown function DUF1810"/>
    <property type="match status" value="1"/>
</dbReference>
<dbReference type="InterPro" id="IPR036287">
    <property type="entry name" value="Rv1873-like_sf"/>
</dbReference>
<proteinExistence type="predicted"/>
<name>A0ABY4B3A7_9BACT</name>
<dbReference type="SUPFAM" id="SSF140736">
    <property type="entry name" value="Rv1873-like"/>
    <property type="match status" value="1"/>
</dbReference>